<keyword evidence="2 4" id="KW-0238">DNA-binding</keyword>
<comment type="caution">
    <text evidence="7">The sequence shown here is derived from an EMBL/GenBank/DDBJ whole genome shotgun (WGS) entry which is preliminary data.</text>
</comment>
<keyword evidence="3" id="KW-0804">Transcription</keyword>
<dbReference type="Pfam" id="PF00440">
    <property type="entry name" value="TetR_N"/>
    <property type="match status" value="1"/>
</dbReference>
<evidence type="ECO:0000259" key="5">
    <source>
        <dbReference type="PROSITE" id="PS50977"/>
    </source>
</evidence>
<dbReference type="PROSITE" id="PS01081">
    <property type="entry name" value="HTH_TETR_1"/>
    <property type="match status" value="1"/>
</dbReference>
<reference evidence="7 8" key="1">
    <citation type="submission" date="2019-10" db="EMBL/GenBank/DDBJ databases">
        <title>Draft Genome Assembly of Rhodococcus zopfii DSM44189.</title>
        <authorList>
            <person name="Sutton J.M."/>
            <person name="Akob D.M."/>
            <person name="Bushman T.J."/>
        </authorList>
    </citation>
    <scope>NUCLEOTIDE SEQUENCE [LARGE SCALE GENOMIC DNA]</scope>
    <source>
        <strain evidence="7 8">DSM 44189</strain>
    </source>
</reference>
<sequence length="120" mass="13657">MCTPRQVEEKGRLSDSKPDTRTTALAAAKRLFVERGYSKTSLTAIAEEIGISAPSLYWHFKSKEEILFSLIEQDLNRFTSIVTENVRDLSPADRVETMARRYILIQLDRRPDPPIGCDGR</sequence>
<keyword evidence="1" id="KW-0805">Transcription regulation</keyword>
<proteinExistence type="predicted"/>
<dbReference type="PANTHER" id="PTHR47506:SF1">
    <property type="entry name" value="HTH-TYPE TRANSCRIPTIONAL REGULATOR YJDC"/>
    <property type="match status" value="1"/>
</dbReference>
<evidence type="ECO:0000256" key="4">
    <source>
        <dbReference type="PROSITE-ProRule" id="PRU00335"/>
    </source>
</evidence>
<evidence type="ECO:0000256" key="1">
    <source>
        <dbReference type="ARBA" id="ARBA00023015"/>
    </source>
</evidence>
<dbReference type="InterPro" id="IPR009057">
    <property type="entry name" value="Homeodomain-like_sf"/>
</dbReference>
<feature type="DNA-binding region" description="H-T-H motif" evidence="4">
    <location>
        <begin position="41"/>
        <end position="60"/>
    </location>
</feature>
<gene>
    <name evidence="6" type="ORF">F8M49_25970</name>
    <name evidence="7" type="ORF">F8M49_25990</name>
</gene>
<dbReference type="SUPFAM" id="SSF46689">
    <property type="entry name" value="Homeodomain-like"/>
    <property type="match status" value="1"/>
</dbReference>
<dbReference type="InterPro" id="IPR001647">
    <property type="entry name" value="HTH_TetR"/>
</dbReference>
<evidence type="ECO:0000256" key="2">
    <source>
        <dbReference type="ARBA" id="ARBA00023125"/>
    </source>
</evidence>
<dbReference type="PRINTS" id="PR00455">
    <property type="entry name" value="HTHTETR"/>
</dbReference>
<keyword evidence="8" id="KW-1185">Reference proteome</keyword>
<dbReference type="Proteomes" id="UP001275440">
    <property type="component" value="Unassembled WGS sequence"/>
</dbReference>
<dbReference type="InterPro" id="IPR023772">
    <property type="entry name" value="DNA-bd_HTH_TetR-type_CS"/>
</dbReference>
<evidence type="ECO:0000313" key="8">
    <source>
        <dbReference type="Proteomes" id="UP001275440"/>
    </source>
</evidence>
<dbReference type="EMBL" id="WBMO01000005">
    <property type="protein sequence ID" value="MDV2477989.1"/>
    <property type="molecule type" value="Genomic_DNA"/>
</dbReference>
<organism evidence="7 8">
    <name type="scientific">Rhodococcus zopfii</name>
    <dbReference type="NCBI Taxonomy" id="43772"/>
    <lineage>
        <taxon>Bacteria</taxon>
        <taxon>Bacillati</taxon>
        <taxon>Actinomycetota</taxon>
        <taxon>Actinomycetes</taxon>
        <taxon>Mycobacteriales</taxon>
        <taxon>Nocardiaceae</taxon>
        <taxon>Rhodococcus</taxon>
    </lineage>
</organism>
<evidence type="ECO:0000256" key="3">
    <source>
        <dbReference type="ARBA" id="ARBA00023163"/>
    </source>
</evidence>
<feature type="domain" description="HTH tetR-type" evidence="5">
    <location>
        <begin position="18"/>
        <end position="78"/>
    </location>
</feature>
<name>A0ABU3WVG4_9NOCA</name>
<dbReference type="PANTHER" id="PTHR47506">
    <property type="entry name" value="TRANSCRIPTIONAL REGULATORY PROTEIN"/>
    <property type="match status" value="1"/>
</dbReference>
<protein>
    <submittedName>
        <fullName evidence="7">TetR/AcrR family transcriptional regulator</fullName>
    </submittedName>
</protein>
<dbReference type="PROSITE" id="PS50977">
    <property type="entry name" value="HTH_TETR_2"/>
    <property type="match status" value="1"/>
</dbReference>
<dbReference type="Gene3D" id="1.10.357.10">
    <property type="entry name" value="Tetracycline Repressor, domain 2"/>
    <property type="match status" value="1"/>
</dbReference>
<dbReference type="EMBL" id="WBMO01000005">
    <property type="protein sequence ID" value="MDV2477986.1"/>
    <property type="molecule type" value="Genomic_DNA"/>
</dbReference>
<accession>A0ABU3WVG4</accession>
<evidence type="ECO:0000313" key="6">
    <source>
        <dbReference type="EMBL" id="MDV2477986.1"/>
    </source>
</evidence>
<evidence type="ECO:0000313" key="7">
    <source>
        <dbReference type="EMBL" id="MDV2477989.1"/>
    </source>
</evidence>